<dbReference type="Proteomes" id="UP001596328">
    <property type="component" value="Unassembled WGS sequence"/>
</dbReference>
<feature type="domain" description="Halobacterial output" evidence="1">
    <location>
        <begin position="30"/>
        <end position="96"/>
    </location>
</feature>
<comment type="caution">
    <text evidence="2">The sequence shown here is derived from an EMBL/GenBank/DDBJ whole genome shotgun (WGS) entry which is preliminary data.</text>
</comment>
<evidence type="ECO:0000259" key="1">
    <source>
        <dbReference type="Pfam" id="PF18545"/>
    </source>
</evidence>
<keyword evidence="3" id="KW-1185">Reference proteome</keyword>
<gene>
    <name evidence="2" type="ORF">ACFQE1_11230</name>
</gene>
<protein>
    <submittedName>
        <fullName evidence="2">HalOD1 output domain-containing protein</fullName>
    </submittedName>
</protein>
<dbReference type="AlphaFoldDB" id="A0ABD5S1B6"/>
<organism evidence="2 3">
    <name type="scientific">Halobium palmae</name>
    <dbReference type="NCBI Taxonomy" id="1776492"/>
    <lineage>
        <taxon>Archaea</taxon>
        <taxon>Methanobacteriati</taxon>
        <taxon>Methanobacteriota</taxon>
        <taxon>Stenosarchaea group</taxon>
        <taxon>Halobacteria</taxon>
        <taxon>Halobacteriales</taxon>
        <taxon>Haloferacaceae</taxon>
        <taxon>Halobium</taxon>
    </lineage>
</organism>
<evidence type="ECO:0000313" key="3">
    <source>
        <dbReference type="Proteomes" id="UP001596328"/>
    </source>
</evidence>
<accession>A0ABD5S1B6</accession>
<evidence type="ECO:0000313" key="2">
    <source>
        <dbReference type="EMBL" id="MFC6724933.1"/>
    </source>
</evidence>
<reference evidence="2 3" key="1">
    <citation type="journal article" date="2019" name="Int. J. Syst. Evol. Microbiol.">
        <title>The Global Catalogue of Microorganisms (GCM) 10K type strain sequencing project: providing services to taxonomists for standard genome sequencing and annotation.</title>
        <authorList>
            <consortium name="The Broad Institute Genomics Platform"/>
            <consortium name="The Broad Institute Genome Sequencing Center for Infectious Disease"/>
            <person name="Wu L."/>
            <person name="Ma J."/>
        </authorList>
    </citation>
    <scope>NUCLEOTIDE SEQUENCE [LARGE SCALE GENOMIC DNA]</scope>
    <source>
        <strain evidence="2 3">NBRC 111368</strain>
    </source>
</reference>
<dbReference type="Pfam" id="PF18545">
    <property type="entry name" value="HalOD1"/>
    <property type="match status" value="1"/>
</dbReference>
<dbReference type="InterPro" id="IPR040624">
    <property type="entry name" value="HalOD1"/>
</dbReference>
<dbReference type="EMBL" id="JBHSWU010000328">
    <property type="protein sequence ID" value="MFC6724933.1"/>
    <property type="molecule type" value="Genomic_DNA"/>
</dbReference>
<name>A0ABD5S1B6_9EURY</name>
<sequence length="104" mass="11946">MTIPFRTIRDIQYDERRGEYHAAYDDEEAREVLVDIVLAVADILGVEAQSLEPVHRSVDTDVFERCLDSYGNGEDRSSGPFSFRVDDCLVTVTTDEIRFERRGE</sequence>
<proteinExistence type="predicted"/>